<evidence type="ECO:0000256" key="3">
    <source>
        <dbReference type="ARBA" id="ARBA00023242"/>
    </source>
</evidence>
<accession>K0KXK4</accession>
<dbReference type="GO" id="GO:0003677">
    <property type="term" value="F:DNA binding"/>
    <property type="evidence" value="ECO:0007669"/>
    <property type="project" value="TreeGrafter"/>
</dbReference>
<dbReference type="STRING" id="1206466.K0KXK4"/>
<feature type="region of interest" description="Disordered" evidence="4">
    <location>
        <begin position="398"/>
        <end position="466"/>
    </location>
</feature>
<comment type="similarity">
    <text evidence="2">Belongs to the SURF6 family.</text>
</comment>
<feature type="compositionally biased region" description="Acidic residues" evidence="4">
    <location>
        <begin position="96"/>
        <end position="118"/>
    </location>
</feature>
<evidence type="ECO:0000313" key="7">
    <source>
        <dbReference type="EMBL" id="CCH45768.1"/>
    </source>
</evidence>
<feature type="compositionally biased region" description="Basic and acidic residues" evidence="4">
    <location>
        <begin position="333"/>
        <end position="368"/>
    </location>
</feature>
<comment type="subcellular location">
    <subcellularLocation>
        <location evidence="1">Nucleus</location>
    </subcellularLocation>
</comment>
<evidence type="ECO:0000313" key="8">
    <source>
        <dbReference type="Proteomes" id="UP000009328"/>
    </source>
</evidence>
<feature type="compositionally biased region" description="Basic and acidic residues" evidence="4">
    <location>
        <begin position="457"/>
        <end position="466"/>
    </location>
</feature>
<feature type="compositionally biased region" description="Low complexity" evidence="4">
    <location>
        <begin position="188"/>
        <end position="201"/>
    </location>
</feature>
<dbReference type="PANTHER" id="PTHR14369:SF0">
    <property type="entry name" value="SURFEIT LOCUS PROTEIN 6"/>
    <property type="match status" value="1"/>
</dbReference>
<dbReference type="Pfam" id="PF15459">
    <property type="entry name" value="RRP14"/>
    <property type="match status" value="1"/>
</dbReference>
<dbReference type="Proteomes" id="UP000009328">
    <property type="component" value="Unassembled WGS sequence"/>
</dbReference>
<dbReference type="GO" id="GO:0042274">
    <property type="term" value="P:ribosomal small subunit biogenesis"/>
    <property type="evidence" value="ECO:0007669"/>
    <property type="project" value="TreeGrafter"/>
</dbReference>
<keyword evidence="3" id="KW-0539">Nucleus</keyword>
<comment type="caution">
    <text evidence="7">The sequence shown here is derived from an EMBL/GenBank/DDBJ whole genome shotgun (WGS) entry which is preliminary data.</text>
</comment>
<feature type="compositionally biased region" description="Basic and acidic residues" evidence="4">
    <location>
        <begin position="249"/>
        <end position="266"/>
    </location>
</feature>
<keyword evidence="8" id="KW-1185">Reference proteome</keyword>
<feature type="compositionally biased region" description="Acidic residues" evidence="4">
    <location>
        <begin position="288"/>
        <end position="298"/>
    </location>
</feature>
<feature type="compositionally biased region" description="Basic residues" evidence="4">
    <location>
        <begin position="436"/>
        <end position="449"/>
    </location>
</feature>
<protein>
    <submittedName>
        <fullName evidence="7">Hydrocephalus-inducing protein</fullName>
    </submittedName>
</protein>
<evidence type="ECO:0000256" key="2">
    <source>
        <dbReference type="ARBA" id="ARBA00005904"/>
    </source>
</evidence>
<dbReference type="PANTHER" id="PTHR14369">
    <property type="entry name" value="SURFEIT LOCUS PROTEIN 6"/>
    <property type="match status" value="1"/>
</dbReference>
<evidence type="ECO:0000259" key="5">
    <source>
        <dbReference type="Pfam" id="PF04935"/>
    </source>
</evidence>
<dbReference type="Pfam" id="PF04935">
    <property type="entry name" value="SURF6"/>
    <property type="match status" value="1"/>
</dbReference>
<evidence type="ECO:0000256" key="4">
    <source>
        <dbReference type="SAM" id="MobiDB-lite"/>
    </source>
</evidence>
<dbReference type="GO" id="GO:0003723">
    <property type="term" value="F:RNA binding"/>
    <property type="evidence" value="ECO:0007669"/>
    <property type="project" value="TreeGrafter"/>
</dbReference>
<gene>
    <name evidence="7" type="ORF">BN7_5354</name>
</gene>
<name>K0KXK4_WICCF</name>
<sequence>MSSSLEERLKNNSSAFDGLLSLIPAKYYYDDDTQNQWKAKKQSKEEAKEAKRAKLDPSQFESNEKSASASEVLKKRAANAKPVVLPGLKQKPVQESESEDENDSDEDEQDESNDDDSDDHQIPEPKSIKQQNGKQSNEKQQETKSKSQKNNNKEDESNDEEEDINIVFDDEGNEIELHKEQERKLQKEQQQQKQQQAQGKKPLTEEEKLKKEESLKALKEKLSSKINILKEKRKALGSKAAGAPSSREAILEERRKKAEAKAEARALQKKRKAEELDDESGSGSDSGSDAESDVEDDGMSANGVLYQNIRFNDDERTTSDLSKLRKQSKKGPAKKDLKAHLKLLEAKKQKLSQLEDSKQKELNEKEKWNSVIAQAEGEKLRNDEKLLKKALKRKEALKRKSEYEWKERKQTVQDSISAKQKRREENLQIRKDNKGIKRKNQSKQKRKFKGAIVPKRAGFEGRRSRK</sequence>
<dbReference type="GO" id="GO:0005730">
    <property type="term" value="C:nucleolus"/>
    <property type="evidence" value="ECO:0007669"/>
    <property type="project" value="TreeGrafter"/>
</dbReference>
<feature type="compositionally biased region" description="Basic and acidic residues" evidence="4">
    <location>
        <begin position="42"/>
        <end position="55"/>
    </location>
</feature>
<evidence type="ECO:0000256" key="1">
    <source>
        <dbReference type="ARBA" id="ARBA00004123"/>
    </source>
</evidence>
<feature type="compositionally biased region" description="Basic and acidic residues" evidence="4">
    <location>
        <begin position="136"/>
        <end position="155"/>
    </location>
</feature>
<feature type="region of interest" description="Disordered" evidence="4">
    <location>
        <begin position="232"/>
        <end position="374"/>
    </location>
</feature>
<feature type="compositionally biased region" description="Basic and acidic residues" evidence="4">
    <location>
        <begin position="175"/>
        <end position="187"/>
    </location>
</feature>
<dbReference type="eggNOG" id="KOG2885">
    <property type="taxonomic scope" value="Eukaryota"/>
</dbReference>
<dbReference type="InParanoid" id="K0KXK4"/>
<evidence type="ECO:0000259" key="6">
    <source>
        <dbReference type="Pfam" id="PF15459"/>
    </source>
</evidence>
<dbReference type="FunCoup" id="K0KXK4">
    <property type="interactions" value="347"/>
</dbReference>
<feature type="compositionally biased region" description="Basic and acidic residues" evidence="4">
    <location>
        <begin position="398"/>
        <end position="411"/>
    </location>
</feature>
<feature type="region of interest" description="Disordered" evidence="4">
    <location>
        <begin position="35"/>
        <end position="210"/>
    </location>
</feature>
<dbReference type="InterPro" id="IPR007019">
    <property type="entry name" value="SURF6"/>
</dbReference>
<dbReference type="InterPro" id="IPR029188">
    <property type="entry name" value="Rrp14_N"/>
</dbReference>
<organism evidence="7 8">
    <name type="scientific">Wickerhamomyces ciferrii (strain ATCC 14091 / BCRC 22168 / CBS 111 / JCM 3599 / NBRC 0793 / NRRL Y-1031 F-60-10)</name>
    <name type="common">Yeast</name>
    <name type="synonym">Pichia ciferrii</name>
    <dbReference type="NCBI Taxonomy" id="1206466"/>
    <lineage>
        <taxon>Eukaryota</taxon>
        <taxon>Fungi</taxon>
        <taxon>Dikarya</taxon>
        <taxon>Ascomycota</taxon>
        <taxon>Saccharomycotina</taxon>
        <taxon>Saccharomycetes</taxon>
        <taxon>Phaffomycetales</taxon>
        <taxon>Wickerhamomycetaceae</taxon>
        <taxon>Wickerhamomyces</taxon>
    </lineage>
</organism>
<feature type="compositionally biased region" description="Basic and acidic residues" evidence="4">
    <location>
        <begin position="422"/>
        <end position="435"/>
    </location>
</feature>
<proteinExistence type="inferred from homology"/>
<reference evidence="7 8" key="1">
    <citation type="journal article" date="2012" name="Eukaryot. Cell">
        <title>Draft genome sequence of Wickerhamomyces ciferrii NRRL Y-1031 F-60-10.</title>
        <authorList>
            <person name="Schneider J."/>
            <person name="Andrea H."/>
            <person name="Blom J."/>
            <person name="Jaenicke S."/>
            <person name="Ruckert C."/>
            <person name="Schorsch C."/>
            <person name="Szczepanowski R."/>
            <person name="Farwick M."/>
            <person name="Goesmann A."/>
            <person name="Puhler A."/>
            <person name="Schaffer S."/>
            <person name="Tauch A."/>
            <person name="Kohler T."/>
            <person name="Brinkrolf K."/>
        </authorList>
    </citation>
    <scope>NUCLEOTIDE SEQUENCE [LARGE SCALE GENOMIC DNA]</scope>
    <source>
        <strain evidence="8">ATCC 14091 / BCRC 22168 / CBS 111 / JCM 3599 / NBRC 0793 / NRRL Y-1031 F-60-10</strain>
    </source>
</reference>
<feature type="compositionally biased region" description="Acidic residues" evidence="4">
    <location>
        <begin position="156"/>
        <end position="174"/>
    </location>
</feature>
<feature type="domain" description="Ribosomal RNA-processing protein 14/surfeit locus protein 6 C-terminal" evidence="5">
    <location>
        <begin position="248"/>
        <end position="439"/>
    </location>
</feature>
<feature type="compositionally biased region" description="Polar residues" evidence="4">
    <location>
        <begin position="59"/>
        <end position="69"/>
    </location>
</feature>
<dbReference type="InterPro" id="IPR029190">
    <property type="entry name" value="Rrp14/SURF6_C"/>
</dbReference>
<dbReference type="GO" id="GO:0042273">
    <property type="term" value="P:ribosomal large subunit biogenesis"/>
    <property type="evidence" value="ECO:0007669"/>
    <property type="project" value="TreeGrafter"/>
</dbReference>
<feature type="domain" description="Ribosomal RNA-processing protein 14 N-terminal" evidence="6">
    <location>
        <begin position="8"/>
        <end position="57"/>
    </location>
</feature>
<dbReference type="HOGENOM" id="CLU_018300_0_0_1"/>
<dbReference type="EMBL" id="CAIF01000208">
    <property type="protein sequence ID" value="CCH45768.1"/>
    <property type="molecule type" value="Genomic_DNA"/>
</dbReference>
<dbReference type="AlphaFoldDB" id="K0KXK4"/>